<evidence type="ECO:0000313" key="3">
    <source>
        <dbReference type="Proteomes" id="UP000076603"/>
    </source>
</evidence>
<dbReference type="OrthoDB" id="1928775at2"/>
<evidence type="ECO:0000313" key="2">
    <source>
        <dbReference type="EMBL" id="KZL93707.1"/>
    </source>
</evidence>
<dbReference type="Pfam" id="PF00688">
    <property type="entry name" value="TGFb_propeptide"/>
    <property type="match status" value="1"/>
</dbReference>
<dbReference type="PATRIC" id="fig|1121326.3.peg.715"/>
<gene>
    <name evidence="2" type="ORF">CLMAG_07580</name>
</gene>
<organism evidence="2 3">
    <name type="scientific">Clostridium magnum DSM 2767</name>
    <dbReference type="NCBI Taxonomy" id="1121326"/>
    <lineage>
        <taxon>Bacteria</taxon>
        <taxon>Bacillati</taxon>
        <taxon>Bacillota</taxon>
        <taxon>Clostridia</taxon>
        <taxon>Eubacteriales</taxon>
        <taxon>Clostridiaceae</taxon>
        <taxon>Clostridium</taxon>
    </lineage>
</organism>
<comment type="caution">
    <text evidence="2">The sequence shown here is derived from an EMBL/GenBank/DDBJ whole genome shotgun (WGS) entry which is preliminary data.</text>
</comment>
<dbReference type="STRING" id="1121326.CLMAG_07580"/>
<dbReference type="Proteomes" id="UP000076603">
    <property type="component" value="Unassembled WGS sequence"/>
</dbReference>
<dbReference type="AlphaFoldDB" id="A0A162UAL4"/>
<accession>A0A162UAL4</accession>
<dbReference type="EMBL" id="LWAE01000001">
    <property type="protein sequence ID" value="KZL93707.1"/>
    <property type="molecule type" value="Genomic_DNA"/>
</dbReference>
<evidence type="ECO:0000259" key="1">
    <source>
        <dbReference type="Pfam" id="PF00688"/>
    </source>
</evidence>
<dbReference type="InterPro" id="IPR001111">
    <property type="entry name" value="TGF-b_propeptide"/>
</dbReference>
<keyword evidence="3" id="KW-1185">Reference proteome</keyword>
<proteinExistence type="predicted"/>
<reference evidence="2 3" key="1">
    <citation type="submission" date="2016-04" db="EMBL/GenBank/DDBJ databases">
        <title>Genome sequence of Clostridium magnum DSM 2767.</title>
        <authorList>
            <person name="Poehlein A."/>
            <person name="Uhlig R."/>
            <person name="Fischer R."/>
            <person name="Bahl H."/>
            <person name="Daniel R."/>
        </authorList>
    </citation>
    <scope>NUCLEOTIDE SEQUENCE [LARGE SCALE GENOMIC DNA]</scope>
    <source>
        <strain evidence="2 3">DSM 2767</strain>
    </source>
</reference>
<dbReference type="NCBIfam" id="NF033679">
    <property type="entry name" value="DNRLRE_dom"/>
    <property type="match status" value="1"/>
</dbReference>
<protein>
    <submittedName>
        <fullName evidence="2">TGF-beta propeptide</fullName>
    </submittedName>
</protein>
<feature type="domain" description="TGF-beta propeptide" evidence="1">
    <location>
        <begin position="28"/>
        <end position="139"/>
    </location>
</feature>
<sequence length="256" mass="29349">MSSIIIPAAKSLTVTNKFPEKNLNKDRILVGCDGKCKYYSYLFFDISSIPCDVLILKAELVLFKTDNFYDDHNEAFFIRLLGDDFSSYTTYRNHPDDICNIKKEFYPITSKVAVTVDITDIILLWVKNKISNKGIVLYGRTKRIVTSFGSSKSEDEYVIPFIRVNCKKEQEHNKKDATIRQVRVTGTIGAQSKYDSVINLQVTRENGNTDNYYVADEYNNLDDSPLYIDKTYNIAIIPKESNGDQEEIVLYGAYKE</sequence>
<name>A0A162UAL4_9CLOT</name>
<dbReference type="RefSeq" id="WP_066618088.1">
    <property type="nucleotide sequence ID" value="NZ_FQXL01000012.1"/>
</dbReference>